<dbReference type="EMBL" id="JABVXQ010000003">
    <property type="protein sequence ID" value="KAF6119822.1"/>
    <property type="molecule type" value="Genomic_DNA"/>
</dbReference>
<accession>A0A834AXY4</accession>
<comment type="caution">
    <text evidence="1">The sequence shown here is derived from an EMBL/GenBank/DDBJ whole genome shotgun (WGS) entry which is preliminary data.</text>
</comment>
<evidence type="ECO:0000313" key="1">
    <source>
        <dbReference type="EMBL" id="KAF6119822.1"/>
    </source>
</evidence>
<dbReference type="AlphaFoldDB" id="A0A834AXY4"/>
<organism evidence="1 2">
    <name type="scientific">Phyllostomus discolor</name>
    <name type="common">pale spear-nosed bat</name>
    <dbReference type="NCBI Taxonomy" id="89673"/>
    <lineage>
        <taxon>Eukaryota</taxon>
        <taxon>Metazoa</taxon>
        <taxon>Chordata</taxon>
        <taxon>Craniata</taxon>
        <taxon>Vertebrata</taxon>
        <taxon>Euteleostomi</taxon>
        <taxon>Mammalia</taxon>
        <taxon>Eutheria</taxon>
        <taxon>Laurasiatheria</taxon>
        <taxon>Chiroptera</taxon>
        <taxon>Yangochiroptera</taxon>
        <taxon>Phyllostomidae</taxon>
        <taxon>Phyllostominae</taxon>
        <taxon>Phyllostomus</taxon>
    </lineage>
</organism>
<name>A0A834AXY4_9CHIR</name>
<gene>
    <name evidence="1" type="ORF">HJG60_010208</name>
</gene>
<evidence type="ECO:0000313" key="2">
    <source>
        <dbReference type="Proteomes" id="UP000664940"/>
    </source>
</evidence>
<protein>
    <submittedName>
        <fullName evidence="1">Uncharacterized protein</fullName>
    </submittedName>
</protein>
<sequence length="185" mass="21215">MHNTGKSFLTVWSEDDMPGGLALQIVELCRGSLEHQAKCTTWATCSALTTMLDLCELWKYTSKQRHTHTYTLTYTNIQYTHLHLHTNTHKYTFTYKHAHSYIQSCARIPTLPYVHMTCVNRPGCQPHRFRFNCSRVSSGHWYLETCSASLRTPWTSLLISVLFHPGPTTLYPGHLVSQMKSAPVI</sequence>
<reference evidence="1 2" key="1">
    <citation type="journal article" date="2020" name="Nature">
        <title>Six reference-quality genomes reveal evolution of bat adaptations.</title>
        <authorList>
            <person name="Jebb D."/>
            <person name="Huang Z."/>
            <person name="Pippel M."/>
            <person name="Hughes G.M."/>
            <person name="Lavrichenko K."/>
            <person name="Devanna P."/>
            <person name="Winkler S."/>
            <person name="Jermiin L.S."/>
            <person name="Skirmuntt E.C."/>
            <person name="Katzourakis A."/>
            <person name="Burkitt-Gray L."/>
            <person name="Ray D.A."/>
            <person name="Sullivan K.A.M."/>
            <person name="Roscito J.G."/>
            <person name="Kirilenko B.M."/>
            <person name="Davalos L.M."/>
            <person name="Corthals A.P."/>
            <person name="Power M.L."/>
            <person name="Jones G."/>
            <person name="Ransome R.D."/>
            <person name="Dechmann D.K.N."/>
            <person name="Locatelli A.G."/>
            <person name="Puechmaille S.J."/>
            <person name="Fedrigo O."/>
            <person name="Jarvis E.D."/>
            <person name="Hiller M."/>
            <person name="Vernes S.C."/>
            <person name="Myers E.W."/>
            <person name="Teeling E.C."/>
        </authorList>
    </citation>
    <scope>NUCLEOTIDE SEQUENCE [LARGE SCALE GENOMIC DNA]</scope>
    <source>
        <strain evidence="1">Bat1K_MPI-CBG_1</strain>
    </source>
</reference>
<dbReference type="Proteomes" id="UP000664940">
    <property type="component" value="Unassembled WGS sequence"/>
</dbReference>
<proteinExistence type="predicted"/>